<dbReference type="Pfam" id="PF00561">
    <property type="entry name" value="Abhydrolase_1"/>
    <property type="match status" value="1"/>
</dbReference>
<dbReference type="OrthoDB" id="9805423at2"/>
<evidence type="ECO:0000313" key="2">
    <source>
        <dbReference type="EMBL" id="GAK47563.1"/>
    </source>
</evidence>
<dbReference type="EMBL" id="BBJM01000008">
    <property type="protein sequence ID" value="GAK47563.1"/>
    <property type="molecule type" value="Genomic_DNA"/>
</dbReference>
<organism evidence="2 3">
    <name type="scientific">Secundilactobacillus oryzae JCM 18671</name>
    <dbReference type="NCBI Taxonomy" id="1291743"/>
    <lineage>
        <taxon>Bacteria</taxon>
        <taxon>Bacillati</taxon>
        <taxon>Bacillota</taxon>
        <taxon>Bacilli</taxon>
        <taxon>Lactobacillales</taxon>
        <taxon>Lactobacillaceae</taxon>
        <taxon>Secundilactobacillus</taxon>
    </lineage>
</organism>
<accession>A0A081BHP5</accession>
<evidence type="ECO:0000259" key="1">
    <source>
        <dbReference type="Pfam" id="PF00561"/>
    </source>
</evidence>
<dbReference type="InterPro" id="IPR000073">
    <property type="entry name" value="AB_hydrolase_1"/>
</dbReference>
<dbReference type="AlphaFoldDB" id="A0A081BHP5"/>
<dbReference type="GO" id="GO:0016787">
    <property type="term" value="F:hydrolase activity"/>
    <property type="evidence" value="ECO:0007669"/>
    <property type="project" value="UniProtKB-KW"/>
</dbReference>
<protein>
    <submittedName>
        <fullName evidence="2">Putative hydrolase</fullName>
    </submittedName>
</protein>
<dbReference type="PRINTS" id="PR00412">
    <property type="entry name" value="EPOXHYDRLASE"/>
</dbReference>
<dbReference type="SUPFAM" id="SSF53474">
    <property type="entry name" value="alpha/beta-Hydrolases"/>
    <property type="match status" value="1"/>
</dbReference>
<dbReference type="eggNOG" id="COG2267">
    <property type="taxonomic scope" value="Bacteria"/>
</dbReference>
<name>A0A081BHP5_9LACO</name>
<reference evidence="2" key="1">
    <citation type="journal article" date="2014" name="Genome Announc.">
        <title>Draft Genome Sequence of Lactobacillus oryzae Strain SG293T.</title>
        <authorList>
            <person name="Tanizawa Y."/>
            <person name="Fujisawa T."/>
            <person name="Mochizuki T."/>
            <person name="Kaminuma E."/>
            <person name="Nakamura Y."/>
            <person name="Tohno M."/>
        </authorList>
    </citation>
    <scope>NUCLEOTIDE SEQUENCE [LARGE SCALE GENOMIC DNA]</scope>
    <source>
        <strain evidence="2">SG293</strain>
    </source>
</reference>
<dbReference type="InterPro" id="IPR000639">
    <property type="entry name" value="Epox_hydrolase-like"/>
</dbReference>
<evidence type="ECO:0000313" key="3">
    <source>
        <dbReference type="Proteomes" id="UP000028700"/>
    </source>
</evidence>
<dbReference type="Gene3D" id="3.40.50.1820">
    <property type="entry name" value="alpha/beta hydrolase"/>
    <property type="match status" value="1"/>
</dbReference>
<keyword evidence="3" id="KW-1185">Reference proteome</keyword>
<dbReference type="Proteomes" id="UP000028700">
    <property type="component" value="Unassembled WGS sequence"/>
</dbReference>
<comment type="caution">
    <text evidence="2">The sequence shown here is derived from an EMBL/GenBank/DDBJ whole genome shotgun (WGS) entry which is preliminary data.</text>
</comment>
<keyword evidence="2" id="KW-0378">Hydrolase</keyword>
<dbReference type="STRING" id="1291743.LOSG293_080490"/>
<dbReference type="InterPro" id="IPR050266">
    <property type="entry name" value="AB_hydrolase_sf"/>
</dbReference>
<sequence length="262" mass="29839">MKLMTEDNVRLEYTDRGQGVPILLLAGLGSYKELWHPTERFLLNMGFRVICLDERNQGSSEHTVLGRRMSRHGKDLAEVLDALKLDHFIAIGNSMGVATIFSYISLFGDSKLSGFVDIDQSPKMVNDENWQLGYKGLTWSEFPEILRLPMAKANIVQIDDETRDLVQNARLKHPYDAELNYPLRLDHNAQDWRDVLGTMKVPFLAVAGAKSPYFNPDFAKISSEIAPHGEYEIVEDAGHLVMAEQPERFNQILEEFLNRLES</sequence>
<dbReference type="PANTHER" id="PTHR43798">
    <property type="entry name" value="MONOACYLGLYCEROL LIPASE"/>
    <property type="match status" value="1"/>
</dbReference>
<dbReference type="InterPro" id="IPR029058">
    <property type="entry name" value="AB_hydrolase_fold"/>
</dbReference>
<gene>
    <name evidence="2" type="ORF">LOSG293_080490</name>
</gene>
<dbReference type="RefSeq" id="WP_034527003.1">
    <property type="nucleotide sequence ID" value="NZ_BBJM01000008.1"/>
</dbReference>
<feature type="domain" description="AB hydrolase-1" evidence="1">
    <location>
        <begin position="21"/>
        <end position="131"/>
    </location>
</feature>
<proteinExistence type="predicted"/>